<sequence length="105" mass="11455">MAEAEQHWRQPYAAQLGYLLTSGALPQVSFGIIPTATHERVMGPKETFDVHDDTLVSVELVSAEVNIIQPSEIALYVKAFEQLRSMAVYGAEARALIVKAIDALG</sequence>
<comment type="caution">
    <text evidence="2">The sequence shown here is derived from an EMBL/GenBank/DDBJ whole genome shotgun (WGS) entry which is preliminary data.</text>
</comment>
<dbReference type="AlphaFoldDB" id="A0A7W3NPU0"/>
<name>A0A7W3NPU0_STRMR</name>
<feature type="domain" description="DUF5753" evidence="1">
    <location>
        <begin position="11"/>
        <end position="97"/>
    </location>
</feature>
<evidence type="ECO:0000259" key="1">
    <source>
        <dbReference type="Pfam" id="PF19054"/>
    </source>
</evidence>
<dbReference type="InterPro" id="IPR043917">
    <property type="entry name" value="DUF5753"/>
</dbReference>
<reference evidence="2 3" key="1">
    <citation type="submission" date="2020-08" db="EMBL/GenBank/DDBJ databases">
        <title>Sequencing the genomes of 1000 actinobacteria strains.</title>
        <authorList>
            <person name="Klenk H.-P."/>
        </authorList>
    </citation>
    <scope>NUCLEOTIDE SEQUENCE [LARGE SCALE GENOMIC DNA]</scope>
    <source>
        <strain evidence="2 3">DSM 41827</strain>
    </source>
</reference>
<proteinExistence type="predicted"/>
<dbReference type="EMBL" id="JACJIJ010000002">
    <property type="protein sequence ID" value="MBA9054276.1"/>
    <property type="molecule type" value="Genomic_DNA"/>
</dbReference>
<evidence type="ECO:0000313" key="3">
    <source>
        <dbReference type="Proteomes" id="UP000577386"/>
    </source>
</evidence>
<evidence type="ECO:0000313" key="2">
    <source>
        <dbReference type="EMBL" id="MBA9054276.1"/>
    </source>
</evidence>
<organism evidence="2 3">
    <name type="scientific">Streptomyces murinus</name>
    <dbReference type="NCBI Taxonomy" id="33900"/>
    <lineage>
        <taxon>Bacteria</taxon>
        <taxon>Bacillati</taxon>
        <taxon>Actinomycetota</taxon>
        <taxon>Actinomycetes</taxon>
        <taxon>Kitasatosporales</taxon>
        <taxon>Streptomycetaceae</taxon>
        <taxon>Streptomyces</taxon>
    </lineage>
</organism>
<dbReference type="Proteomes" id="UP000577386">
    <property type="component" value="Unassembled WGS sequence"/>
</dbReference>
<accession>A0A7W3NPU0</accession>
<protein>
    <recommendedName>
        <fullName evidence="1">DUF5753 domain-containing protein</fullName>
    </recommendedName>
</protein>
<keyword evidence="3" id="KW-1185">Reference proteome</keyword>
<gene>
    <name evidence="2" type="ORF">HDA42_003454</name>
</gene>
<dbReference type="Pfam" id="PF19054">
    <property type="entry name" value="DUF5753"/>
    <property type="match status" value="1"/>
</dbReference>